<evidence type="ECO:0000313" key="5">
    <source>
        <dbReference type="Proteomes" id="UP000239650"/>
    </source>
</evidence>
<dbReference type="InterPro" id="IPR038713">
    <property type="entry name" value="Terminase_Gp1_N_sf"/>
</dbReference>
<dbReference type="PANTHER" id="PTHR41328">
    <property type="entry name" value="TERMINASE SMALL SUBUNIT-RELATED"/>
    <property type="match status" value="1"/>
</dbReference>
<sequence>MKLSEKQKRFADEYIKTGNATQSAKVAGYKQPHVQGSQNLEKLSVKTYIDEKLEQLASERIMSAQQALELLTKIAKGEEKETVIVGTPDGVYESKKEADLKTRIAAVKEILKRYPTENPLTQAQIRKLEAEADIREAQAAEAKNMTDSSSEVMIVDDIPED</sequence>
<comment type="caution">
    <text evidence="4">The sequence shown here is derived from an EMBL/GenBank/DDBJ whole genome shotgun (WGS) entry which is preliminary data.</text>
</comment>
<dbReference type="Pfam" id="PF03592">
    <property type="entry name" value="Terminase_2"/>
    <property type="match status" value="1"/>
</dbReference>
<dbReference type="PANTHER" id="PTHR41328:SF2">
    <property type="entry name" value="TERMINASE SMALL SUBUNIT"/>
    <property type="match status" value="1"/>
</dbReference>
<keyword evidence="2" id="KW-0231">Viral genome packaging</keyword>
<keyword evidence="1" id="KW-1188">Viral release from host cell</keyword>
<feature type="region of interest" description="Disordered" evidence="3">
    <location>
        <begin position="139"/>
        <end position="161"/>
    </location>
</feature>
<organism evidence="4 5">
    <name type="scientific">Latilactobacillus sakei</name>
    <name type="common">Lactobacillus sakei</name>
    <dbReference type="NCBI Taxonomy" id="1599"/>
    <lineage>
        <taxon>Bacteria</taxon>
        <taxon>Bacillati</taxon>
        <taxon>Bacillota</taxon>
        <taxon>Bacilli</taxon>
        <taxon>Lactobacillales</taxon>
        <taxon>Lactobacillaceae</taxon>
        <taxon>Latilactobacillus</taxon>
    </lineage>
</organism>
<evidence type="ECO:0000256" key="2">
    <source>
        <dbReference type="ARBA" id="ARBA00023219"/>
    </source>
</evidence>
<evidence type="ECO:0000256" key="3">
    <source>
        <dbReference type="SAM" id="MobiDB-lite"/>
    </source>
</evidence>
<dbReference type="EMBL" id="OKRC01000001">
    <property type="protein sequence ID" value="SPE18682.1"/>
    <property type="molecule type" value="Genomic_DNA"/>
</dbReference>
<protein>
    <submittedName>
        <fullName evidence="4">Terminase small subunit</fullName>
    </submittedName>
</protein>
<dbReference type="RefSeq" id="WP_056948439.1">
    <property type="nucleotide sequence ID" value="NZ_OKRC01000001.1"/>
</dbReference>
<proteinExistence type="predicted"/>
<evidence type="ECO:0000313" key="4">
    <source>
        <dbReference type="EMBL" id="SPE18682.1"/>
    </source>
</evidence>
<dbReference type="Gene3D" id="6.10.140.2160">
    <property type="match status" value="1"/>
</dbReference>
<evidence type="ECO:0000256" key="1">
    <source>
        <dbReference type="ARBA" id="ARBA00022612"/>
    </source>
</evidence>
<gene>
    <name evidence="4" type="ORF">LAS9267_00229</name>
</gene>
<dbReference type="InterPro" id="IPR005335">
    <property type="entry name" value="Terminase_ssu"/>
</dbReference>
<dbReference type="AlphaFoldDB" id="A0AAE8J3J3"/>
<dbReference type="InterPro" id="IPR052404">
    <property type="entry name" value="SPP1-like_terminase"/>
</dbReference>
<dbReference type="Gene3D" id="1.10.10.1400">
    <property type="entry name" value="Terminase, small subunit, N-terminal DNA-binding domain, HTH motif"/>
    <property type="match status" value="1"/>
</dbReference>
<dbReference type="Proteomes" id="UP000239650">
    <property type="component" value="Unassembled WGS sequence"/>
</dbReference>
<accession>A0AAE8J3J3</accession>
<dbReference type="GO" id="GO:0051276">
    <property type="term" value="P:chromosome organization"/>
    <property type="evidence" value="ECO:0007669"/>
    <property type="project" value="InterPro"/>
</dbReference>
<reference evidence="4 5" key="1">
    <citation type="submission" date="2018-02" db="EMBL/GenBank/DDBJ databases">
        <authorList>
            <person name="Rodrigo-Torres L."/>
            <person name="Arahal R. D."/>
            <person name="Lucena T."/>
        </authorList>
    </citation>
    <scope>NUCLEOTIDE SEQUENCE [LARGE SCALE GENOMIC DNA]</scope>
    <source>
        <strain evidence="4 5">CECT 9267</strain>
    </source>
</reference>
<name>A0AAE8J3J3_LATSK</name>